<evidence type="ECO:0000313" key="1">
    <source>
        <dbReference type="EMBL" id="PRZ15167.1"/>
    </source>
</evidence>
<name>A0A2T0YIZ7_9MICC</name>
<organism evidence="1 2">
    <name type="scientific">Nesterenkonia sandarakina</name>
    <dbReference type="NCBI Taxonomy" id="272918"/>
    <lineage>
        <taxon>Bacteria</taxon>
        <taxon>Bacillati</taxon>
        <taxon>Actinomycetota</taxon>
        <taxon>Actinomycetes</taxon>
        <taxon>Micrococcales</taxon>
        <taxon>Micrococcaceae</taxon>
        <taxon>Nesterenkonia</taxon>
    </lineage>
</organism>
<dbReference type="Proteomes" id="UP000238217">
    <property type="component" value="Unassembled WGS sequence"/>
</dbReference>
<protein>
    <submittedName>
        <fullName evidence="1">Uncharacterized protein</fullName>
    </submittedName>
</protein>
<dbReference type="EMBL" id="PVTY01000009">
    <property type="protein sequence ID" value="PRZ15167.1"/>
    <property type="molecule type" value="Genomic_DNA"/>
</dbReference>
<keyword evidence="2" id="KW-1185">Reference proteome</keyword>
<sequence length="85" mass="9650">MTTKHQLDTLLPPAEQQAMVNRALAADAVRRAAIHQWDDPCGTRDRELSVMIKLARHRGLDDADICTIIHDTREEAAHEDQEHQT</sequence>
<accession>A0A2T0YIZ7</accession>
<gene>
    <name evidence="1" type="ORF">BCL67_10988</name>
</gene>
<dbReference type="OrthoDB" id="9980772at2"/>
<dbReference type="RefSeq" id="WP_106123091.1">
    <property type="nucleotide sequence ID" value="NZ_PVTY01000009.1"/>
</dbReference>
<evidence type="ECO:0000313" key="2">
    <source>
        <dbReference type="Proteomes" id="UP000238217"/>
    </source>
</evidence>
<comment type="caution">
    <text evidence="1">The sequence shown here is derived from an EMBL/GenBank/DDBJ whole genome shotgun (WGS) entry which is preliminary data.</text>
</comment>
<reference evidence="1 2" key="1">
    <citation type="submission" date="2018-03" db="EMBL/GenBank/DDBJ databases">
        <title>Comparative analysis of microorganisms from saline springs in Andes Mountain Range, Colombia.</title>
        <authorList>
            <person name="Rubin E."/>
        </authorList>
    </citation>
    <scope>NUCLEOTIDE SEQUENCE [LARGE SCALE GENOMIC DNA]</scope>
    <source>
        <strain evidence="1 2">CG 35</strain>
    </source>
</reference>
<dbReference type="AlphaFoldDB" id="A0A2T0YIZ7"/>
<proteinExistence type="predicted"/>